<dbReference type="PANTHER" id="PTHR21248:SF22">
    <property type="entry name" value="PHOSPHOLIPASE D"/>
    <property type="match status" value="1"/>
</dbReference>
<dbReference type="EMBL" id="LCRX01000014">
    <property type="protein sequence ID" value="KKW41734.1"/>
    <property type="molecule type" value="Genomic_DNA"/>
</dbReference>
<evidence type="ECO:0000259" key="1">
    <source>
        <dbReference type="PROSITE" id="PS50035"/>
    </source>
</evidence>
<protein>
    <submittedName>
        <fullName evidence="2">Phospholipase D/Transphosphatidylase</fullName>
    </submittedName>
</protein>
<dbReference type="Gene3D" id="3.30.870.10">
    <property type="entry name" value="Endonuclease Chain A"/>
    <property type="match status" value="2"/>
</dbReference>
<dbReference type="Pfam" id="PF13091">
    <property type="entry name" value="PLDc_2"/>
    <property type="match status" value="2"/>
</dbReference>
<dbReference type="InterPro" id="IPR001736">
    <property type="entry name" value="PLipase_D/transphosphatidylase"/>
</dbReference>
<dbReference type="GO" id="GO:0032049">
    <property type="term" value="P:cardiolipin biosynthetic process"/>
    <property type="evidence" value="ECO:0007669"/>
    <property type="project" value="UniProtKB-ARBA"/>
</dbReference>
<feature type="domain" description="PLD phosphodiesterase" evidence="1">
    <location>
        <begin position="272"/>
        <end position="299"/>
    </location>
</feature>
<reference evidence="2 3" key="1">
    <citation type="journal article" date="2015" name="Nature">
        <title>rRNA introns, odd ribosomes, and small enigmatic genomes across a large radiation of phyla.</title>
        <authorList>
            <person name="Brown C.T."/>
            <person name="Hug L.A."/>
            <person name="Thomas B.C."/>
            <person name="Sharon I."/>
            <person name="Castelle C.J."/>
            <person name="Singh A."/>
            <person name="Wilkins M.J."/>
            <person name="Williams K.H."/>
            <person name="Banfield J.F."/>
        </authorList>
    </citation>
    <scope>NUCLEOTIDE SEQUENCE [LARGE SCALE GENOMIC DNA]</scope>
</reference>
<evidence type="ECO:0000313" key="3">
    <source>
        <dbReference type="Proteomes" id="UP000033870"/>
    </source>
</evidence>
<dbReference type="PANTHER" id="PTHR21248">
    <property type="entry name" value="CARDIOLIPIN SYNTHASE"/>
    <property type="match status" value="1"/>
</dbReference>
<dbReference type="InterPro" id="IPR025202">
    <property type="entry name" value="PLD-like_dom"/>
</dbReference>
<evidence type="ECO:0000313" key="2">
    <source>
        <dbReference type="EMBL" id="KKW41734.1"/>
    </source>
</evidence>
<gene>
    <name evidence="2" type="ORF">UY92_C0014G0059</name>
</gene>
<dbReference type="Proteomes" id="UP000033870">
    <property type="component" value="Unassembled WGS sequence"/>
</dbReference>
<dbReference type="STRING" id="1619044.UY92_C0014G0059"/>
<sequence length="363" mass="43240">MSVSAYKIYATTSEAWEAMYRAIAGAQHSIYWEVYMLLDDLAGKRFFELFEKKAQAGVSVRLIVDYWGSLGLSRRRVEELRSRGVDIRFFQDRKRWSLVWWGMFASRTHRKLLIVDERTGYIGGVNVGHYMRDWLDIQVEVRGQVVRSLLRAFARSYILCGGDKETVKHLLRYSFRVRQRYSDVICDRPDLAVSTVKQKYIEALSKARERVILFSPYYFPDRSFLRALWAAKKRGIRVDLLIPLRSDLRLATYVAYAWFAIMRRYGVHVHMLRKMMHGKGVIMDDDWAMIGSSNIDYPSFHYNHEANLQVRDKRFVRQLQRIVAGWQKDSLTLDEEKWGRRGRWQRCKEWCALRLYRIWFNIK</sequence>
<dbReference type="SUPFAM" id="SSF56024">
    <property type="entry name" value="Phospholipase D/nuclease"/>
    <property type="match status" value="2"/>
</dbReference>
<dbReference type="CDD" id="cd09112">
    <property type="entry name" value="PLDc_CLS_2"/>
    <property type="match status" value="1"/>
</dbReference>
<dbReference type="CDD" id="cd09110">
    <property type="entry name" value="PLDc_CLS_1"/>
    <property type="match status" value="1"/>
</dbReference>
<comment type="caution">
    <text evidence="2">The sequence shown here is derived from an EMBL/GenBank/DDBJ whole genome shotgun (WGS) entry which is preliminary data.</text>
</comment>
<dbReference type="PROSITE" id="PS50035">
    <property type="entry name" value="PLD"/>
    <property type="match status" value="2"/>
</dbReference>
<dbReference type="GO" id="GO:0030572">
    <property type="term" value="F:phosphatidyltransferase activity"/>
    <property type="evidence" value="ECO:0007669"/>
    <property type="project" value="UniProtKB-ARBA"/>
</dbReference>
<accession>A0A0G2B8H5</accession>
<name>A0A0G2B8H5_9BACT</name>
<dbReference type="AlphaFoldDB" id="A0A0G2B8H5"/>
<feature type="domain" description="PLD phosphodiesterase" evidence="1">
    <location>
        <begin position="104"/>
        <end position="131"/>
    </location>
</feature>
<dbReference type="PATRIC" id="fig|1619044.3.peg.1070"/>
<proteinExistence type="predicted"/>
<organism evidence="2 3">
    <name type="scientific">Candidatus Magasanikbacteria bacterium GW2011_GWA2_56_11</name>
    <dbReference type="NCBI Taxonomy" id="1619044"/>
    <lineage>
        <taxon>Bacteria</taxon>
        <taxon>Candidatus Magasanikiibacteriota</taxon>
    </lineage>
</organism>
<dbReference type="SMART" id="SM00155">
    <property type="entry name" value="PLDc"/>
    <property type="match status" value="2"/>
</dbReference>